<evidence type="ECO:0000313" key="7">
    <source>
        <dbReference type="Proteomes" id="UP001172681"/>
    </source>
</evidence>
<evidence type="ECO:0000256" key="3">
    <source>
        <dbReference type="ARBA" id="ARBA00023125"/>
    </source>
</evidence>
<reference evidence="6" key="1">
    <citation type="submission" date="2022-10" db="EMBL/GenBank/DDBJ databases">
        <title>Culturing micro-colonial fungi from biological soil crusts in the Mojave desert and describing Neophaeococcomyces mojavensis, and introducing the new genera and species Taxawa tesnikishii.</title>
        <authorList>
            <person name="Kurbessoian T."/>
            <person name="Stajich J.E."/>
        </authorList>
    </citation>
    <scope>NUCLEOTIDE SEQUENCE</scope>
    <source>
        <strain evidence="6">TK_35</strain>
    </source>
</reference>
<comment type="subcellular location">
    <subcellularLocation>
        <location evidence="1">Nucleus</location>
    </subcellularLocation>
</comment>
<sequence length="654" mass="72577">MVVTKMADPALDVARCIENASLHRTSSAVTVKPELELEISRLREQVTSLPQNVPPVECAATSTAFVDRQSSVISTDSNQDLVAGQEPATIETETVCANMVAPGIFHQEAGHNSMAEAGGLKQLSQIGRSNATYVTHTSTCYTSKGKEPSYQDTDASSSTSKYVPRTIAGREFSASKLADCISCFFSSYAQNVPGLVDTLNDPMHLFIYSEFLFWTIVYIGSRKFTKDPTIVEFLAKPLGILAQQCLFEPDQAIPSIQAAILICLWPLPDDTNCALRSHAMAGAAMQLALQKGLPFASRKQDFFRIPLGQSEKDETFRARLWAYCVMVFQGGNIYDGFLCTMGVDTIHLDRNLSVFSDFSPLVAYQYQLHHIHVEAITAILNVMDPVTNKHDHLLNSLVNQFDNEAQRVVCEPEDNLTCHALASVRLLIRAFHFFSAPNSQRNSGILQAYFIACEVIKIASQLDHSSDFGLYCTSMQYRVLALSAVIILRVLRSSLGAQVDADAGESIVFEAIRLARRRSIRNDDLEARNALRLTQLWSSDRAFLYRDGTRDGLRLLLHARLSMSVYFDLHWWWNAEFGGKSNPYLEPKDGQQPLDPADTSTANAVAIQNVIEGRETMGLTGSESLENATFFGDLPDWNWEELQDGLLHSLTMAI</sequence>
<evidence type="ECO:0000256" key="1">
    <source>
        <dbReference type="ARBA" id="ARBA00004123"/>
    </source>
</evidence>
<dbReference type="PANTHER" id="PTHR31845:SF21">
    <property type="entry name" value="REGULATORY PROTEIN LEU3"/>
    <property type="match status" value="1"/>
</dbReference>
<keyword evidence="7" id="KW-1185">Reference proteome</keyword>
<dbReference type="GO" id="GO:0000981">
    <property type="term" value="F:DNA-binding transcription factor activity, RNA polymerase II-specific"/>
    <property type="evidence" value="ECO:0007669"/>
    <property type="project" value="TreeGrafter"/>
</dbReference>
<dbReference type="CDD" id="cd12148">
    <property type="entry name" value="fungal_TF_MHR"/>
    <property type="match status" value="1"/>
</dbReference>
<gene>
    <name evidence="6" type="ORF">H2204_002999</name>
</gene>
<organism evidence="6 7">
    <name type="scientific">Knufia peltigerae</name>
    <dbReference type="NCBI Taxonomy" id="1002370"/>
    <lineage>
        <taxon>Eukaryota</taxon>
        <taxon>Fungi</taxon>
        <taxon>Dikarya</taxon>
        <taxon>Ascomycota</taxon>
        <taxon>Pezizomycotina</taxon>
        <taxon>Eurotiomycetes</taxon>
        <taxon>Chaetothyriomycetidae</taxon>
        <taxon>Chaetothyriales</taxon>
        <taxon>Trichomeriaceae</taxon>
        <taxon>Knufia</taxon>
    </lineage>
</organism>
<dbReference type="InterPro" id="IPR051089">
    <property type="entry name" value="prtT"/>
</dbReference>
<evidence type="ECO:0000256" key="5">
    <source>
        <dbReference type="ARBA" id="ARBA00023242"/>
    </source>
</evidence>
<dbReference type="GO" id="GO:0000976">
    <property type="term" value="F:transcription cis-regulatory region binding"/>
    <property type="evidence" value="ECO:0007669"/>
    <property type="project" value="TreeGrafter"/>
</dbReference>
<keyword evidence="4" id="KW-0804">Transcription</keyword>
<evidence type="ECO:0000256" key="4">
    <source>
        <dbReference type="ARBA" id="ARBA00023163"/>
    </source>
</evidence>
<dbReference type="EMBL" id="JAPDRN010000012">
    <property type="protein sequence ID" value="KAJ9641321.1"/>
    <property type="molecule type" value="Genomic_DNA"/>
</dbReference>
<dbReference type="Proteomes" id="UP001172681">
    <property type="component" value="Unassembled WGS sequence"/>
</dbReference>
<evidence type="ECO:0000313" key="6">
    <source>
        <dbReference type="EMBL" id="KAJ9641321.1"/>
    </source>
</evidence>
<accession>A0AA39D2J9</accession>
<protein>
    <recommendedName>
        <fullName evidence="8">Transcription factor domain-containing protein</fullName>
    </recommendedName>
</protein>
<dbReference type="GO" id="GO:0005634">
    <property type="term" value="C:nucleus"/>
    <property type="evidence" value="ECO:0007669"/>
    <property type="project" value="UniProtKB-SubCell"/>
</dbReference>
<dbReference type="AlphaFoldDB" id="A0AA39D2J9"/>
<name>A0AA39D2J9_9EURO</name>
<comment type="caution">
    <text evidence="6">The sequence shown here is derived from an EMBL/GenBank/DDBJ whole genome shotgun (WGS) entry which is preliminary data.</text>
</comment>
<keyword evidence="3" id="KW-0238">DNA-binding</keyword>
<evidence type="ECO:0008006" key="8">
    <source>
        <dbReference type="Google" id="ProtNLM"/>
    </source>
</evidence>
<proteinExistence type="predicted"/>
<evidence type="ECO:0000256" key="2">
    <source>
        <dbReference type="ARBA" id="ARBA00023015"/>
    </source>
</evidence>
<dbReference type="PANTHER" id="PTHR31845">
    <property type="entry name" value="FINGER DOMAIN PROTEIN, PUTATIVE-RELATED"/>
    <property type="match status" value="1"/>
</dbReference>
<keyword evidence="5" id="KW-0539">Nucleus</keyword>
<keyword evidence="2" id="KW-0805">Transcription regulation</keyword>